<dbReference type="Gene3D" id="3.30.920.30">
    <property type="entry name" value="Hypothetical protein"/>
    <property type="match status" value="1"/>
</dbReference>
<evidence type="ECO:0000256" key="8">
    <source>
        <dbReference type="SAM" id="MobiDB-lite"/>
    </source>
</evidence>
<evidence type="ECO:0000256" key="6">
    <source>
        <dbReference type="ARBA" id="ARBA00022884"/>
    </source>
</evidence>
<proteinExistence type="inferred from homology"/>
<dbReference type="GO" id="GO:0003729">
    <property type="term" value="F:mRNA binding"/>
    <property type="evidence" value="ECO:0007669"/>
    <property type="project" value="InterPro"/>
</dbReference>
<dbReference type="InterPro" id="IPR012933">
    <property type="entry name" value="HicA_mRNA_interferase"/>
</dbReference>
<keyword evidence="7" id="KW-0346">Stress response</keyword>
<name>A0A7Z7JBA7_9BURK</name>
<gene>
    <name evidence="9" type="ORF">CBM2594_B10692</name>
</gene>
<evidence type="ECO:0000256" key="7">
    <source>
        <dbReference type="ARBA" id="ARBA00023016"/>
    </source>
</evidence>
<keyword evidence="2" id="KW-1277">Toxin-antitoxin system</keyword>
<evidence type="ECO:0000313" key="9">
    <source>
        <dbReference type="EMBL" id="SPC21589.1"/>
    </source>
</evidence>
<keyword evidence="6" id="KW-0694">RNA-binding</keyword>
<evidence type="ECO:0000256" key="5">
    <source>
        <dbReference type="ARBA" id="ARBA00022801"/>
    </source>
</evidence>
<dbReference type="Proteomes" id="UP000257139">
    <property type="component" value="Chromosome CBM2594_b"/>
</dbReference>
<dbReference type="AlphaFoldDB" id="A0A7Z7JBA7"/>
<feature type="compositionally biased region" description="Basic and acidic residues" evidence="8">
    <location>
        <begin position="100"/>
        <end position="113"/>
    </location>
</feature>
<feature type="region of interest" description="Disordered" evidence="8">
    <location>
        <begin position="134"/>
        <end position="167"/>
    </location>
</feature>
<dbReference type="GO" id="GO:0016787">
    <property type="term" value="F:hydrolase activity"/>
    <property type="evidence" value="ECO:0007669"/>
    <property type="project" value="UniProtKB-KW"/>
</dbReference>
<feature type="compositionally biased region" description="Basic and acidic residues" evidence="8">
    <location>
        <begin position="157"/>
        <end position="167"/>
    </location>
</feature>
<evidence type="ECO:0000256" key="2">
    <source>
        <dbReference type="ARBA" id="ARBA00022649"/>
    </source>
</evidence>
<keyword evidence="5" id="KW-0378">Hydrolase</keyword>
<reference evidence="9 10" key="1">
    <citation type="submission" date="2018-01" db="EMBL/GenBank/DDBJ databases">
        <authorList>
            <person name="Clerissi C."/>
        </authorList>
    </citation>
    <scope>NUCLEOTIDE SEQUENCE [LARGE SCALE GENOMIC DNA]</scope>
    <source>
        <strain evidence="9">Cupriavidus taiwanensis STM 6021</strain>
    </source>
</reference>
<evidence type="ECO:0000256" key="4">
    <source>
        <dbReference type="ARBA" id="ARBA00022759"/>
    </source>
</evidence>
<dbReference type="InterPro" id="IPR038570">
    <property type="entry name" value="HicA_sf"/>
</dbReference>
<dbReference type="GO" id="GO:0004519">
    <property type="term" value="F:endonuclease activity"/>
    <property type="evidence" value="ECO:0007669"/>
    <property type="project" value="UniProtKB-KW"/>
</dbReference>
<sequence length="167" mass="18433">MKQSEFRRWLAGQGATFSEGAKHVRVYLNGRQSTLPRHPSHEIGEGLRKAILKQLGLSRACKTYPPLSPKEFQYASFSRQHRPRRRWLCGLVPRYPGSPDQRRHDRAGPGDGRRCACHRHGVLFRGWPAGAAAVESRTRPASGRAAGKHVGKGAAAQRDDRAGGHAG</sequence>
<comment type="similarity">
    <text evidence="1">Belongs to the HicA mRNA interferase family.</text>
</comment>
<dbReference type="Pfam" id="PF07927">
    <property type="entry name" value="HicA_toxin"/>
    <property type="match status" value="1"/>
</dbReference>
<evidence type="ECO:0000256" key="1">
    <source>
        <dbReference type="ARBA" id="ARBA00006620"/>
    </source>
</evidence>
<dbReference type="EMBL" id="LT978514">
    <property type="protein sequence ID" value="SPC21589.1"/>
    <property type="molecule type" value="Genomic_DNA"/>
</dbReference>
<accession>A0A7Z7JBA7</accession>
<dbReference type="SUPFAM" id="SSF54786">
    <property type="entry name" value="YcfA/nrd intein domain"/>
    <property type="match status" value="1"/>
</dbReference>
<protein>
    <recommendedName>
        <fullName evidence="11">mRNA interferase HicA</fullName>
    </recommendedName>
</protein>
<evidence type="ECO:0008006" key="11">
    <source>
        <dbReference type="Google" id="ProtNLM"/>
    </source>
</evidence>
<organism evidence="9 10">
    <name type="scientific">Cupriavidus taiwanensis</name>
    <dbReference type="NCBI Taxonomy" id="164546"/>
    <lineage>
        <taxon>Bacteria</taxon>
        <taxon>Pseudomonadati</taxon>
        <taxon>Pseudomonadota</taxon>
        <taxon>Betaproteobacteria</taxon>
        <taxon>Burkholderiales</taxon>
        <taxon>Burkholderiaceae</taxon>
        <taxon>Cupriavidus</taxon>
    </lineage>
</organism>
<evidence type="ECO:0000313" key="10">
    <source>
        <dbReference type="Proteomes" id="UP000257139"/>
    </source>
</evidence>
<feature type="region of interest" description="Disordered" evidence="8">
    <location>
        <begin position="92"/>
        <end position="113"/>
    </location>
</feature>
<keyword evidence="3" id="KW-0540">Nuclease</keyword>
<evidence type="ECO:0000256" key="3">
    <source>
        <dbReference type="ARBA" id="ARBA00022722"/>
    </source>
</evidence>
<keyword evidence="4" id="KW-0255">Endonuclease</keyword>